<dbReference type="InterPro" id="IPR036322">
    <property type="entry name" value="WD40_repeat_dom_sf"/>
</dbReference>
<evidence type="ECO:0000256" key="1">
    <source>
        <dbReference type="ARBA" id="ARBA00022574"/>
    </source>
</evidence>
<dbReference type="Gene3D" id="3.40.50.1460">
    <property type="match status" value="1"/>
</dbReference>
<evidence type="ECO:0000259" key="5">
    <source>
        <dbReference type="Pfam" id="PF00656"/>
    </source>
</evidence>
<dbReference type="Pfam" id="PF00656">
    <property type="entry name" value="Peptidase_C14"/>
    <property type="match status" value="1"/>
</dbReference>
<dbReference type="PANTHER" id="PTHR44019">
    <property type="entry name" value="WD REPEAT-CONTAINING PROTEIN 55"/>
    <property type="match status" value="1"/>
</dbReference>
<protein>
    <submittedName>
        <fullName evidence="7">Caspase family protein</fullName>
    </submittedName>
</protein>
<dbReference type="PROSITE" id="PS50294">
    <property type="entry name" value="WD_REPEATS_REGION"/>
    <property type="match status" value="4"/>
</dbReference>
<evidence type="ECO:0000313" key="8">
    <source>
        <dbReference type="Proteomes" id="UP001576784"/>
    </source>
</evidence>
<dbReference type="InterPro" id="IPR015943">
    <property type="entry name" value="WD40/YVTN_repeat-like_dom_sf"/>
</dbReference>
<dbReference type="InterPro" id="IPR011600">
    <property type="entry name" value="Pept_C14_caspase"/>
</dbReference>
<keyword evidence="2" id="KW-0677">Repeat</keyword>
<evidence type="ECO:0000256" key="3">
    <source>
        <dbReference type="PROSITE-ProRule" id="PRU00221"/>
    </source>
</evidence>
<dbReference type="Pfam" id="PF20703">
    <property type="entry name" value="nSTAND1"/>
    <property type="match status" value="1"/>
</dbReference>
<feature type="repeat" description="WD" evidence="3">
    <location>
        <begin position="610"/>
        <end position="652"/>
    </location>
</feature>
<dbReference type="PROSITE" id="PS00678">
    <property type="entry name" value="WD_REPEATS_1"/>
    <property type="match status" value="1"/>
</dbReference>
<keyword evidence="1 3" id="KW-0853">WD repeat</keyword>
<feature type="repeat" description="WD" evidence="3">
    <location>
        <begin position="744"/>
        <end position="769"/>
    </location>
</feature>
<feature type="repeat" description="WD" evidence="3">
    <location>
        <begin position="701"/>
        <end position="728"/>
    </location>
</feature>
<name>A0ABV4Y0B7_9CYAN</name>
<sequence>MAEIKRSLAVVIGINQYFNNIAPLETAVNDAEKLANLLEQKYNYQVLLLLDKAATLSRLNDLLTTFTEQKLLLANGKELQLQRNDRLLFYFAGHGTPLDEENDTDKPTGYLIPQDGQRDNSNTWISMARLHDSLSELPCRHLLLILDCCFAGTFRWAAGHREVVRRQHQKLYRENYERYLSNRVQQVITSAAHDETAADYTYAFGLREKDNSGHSPFAEVLIRGLNGEADYTKDGVITAAELYVYLENELFKKNTKQTPELREFKRHEKGHYIFPLPDFDINLLPSEPKIIQETNTQQNLELVETRDRSKDPGNSHIKNNEQKSSETTQDSALRADWEYEQLVKQNNAYAKVIRNIMLRMVALDGDELARRRVLDDELVYLEPENTLVKQVITRFCAARLLLRGQDTQGNGYIEPADDNLVRQWSKLLTWKQQELGNLLLHRELTLSAYNWANQKQSKRAFRLLWANDHRFPLIKERFLKKDIWFNSLESEFIKRSIQRQRYQHFRNITVAVFGGALASLTILYLYRPELLSFNQQPLHEQTSLPTEPPTIEPNQLQPIDKVGAKNTFKAGNGTVNSLAFSPDGNTVIAGVSEGRLYLRNLQENSTRNLLTENQSPINSVAFHPTNSQIIAVGTNDGTLRIWDLKQNTPKTLATNQKNVHSVSFNSKGDLIATGGNDGRILLWNTQGKLFAKPIVTGKISINSVAFNPKRQVIIAGSNNGNVSIWNFQGQRIGKPFSAHPKRSVNVVNFTPDGKYIITGGKDGKVSIWNWEGKSIITFLADKKAANAVAFIDNGGKIITGGSEGKVNIWNWKGDQVGLFKDLNFVKSIAVSRDGKKLVIAGNDGNVKLHNLSKLKLTKP</sequence>
<dbReference type="InterPro" id="IPR050505">
    <property type="entry name" value="WDR55/POC1"/>
</dbReference>
<evidence type="ECO:0000313" key="7">
    <source>
        <dbReference type="EMBL" id="MFB2897444.1"/>
    </source>
</evidence>
<feature type="domain" description="Peptidase C14 caspase" evidence="5">
    <location>
        <begin position="6"/>
        <end position="262"/>
    </location>
</feature>
<feature type="domain" description="Novel STAND NTPase 1" evidence="6">
    <location>
        <begin position="334"/>
        <end position="458"/>
    </location>
</feature>
<feature type="repeat" description="WD" evidence="3">
    <location>
        <begin position="778"/>
        <end position="810"/>
    </location>
</feature>
<dbReference type="SUPFAM" id="SSF50978">
    <property type="entry name" value="WD40 repeat-like"/>
    <property type="match status" value="1"/>
</dbReference>
<dbReference type="InterPro" id="IPR029030">
    <property type="entry name" value="Caspase-like_dom_sf"/>
</dbReference>
<dbReference type="CDD" id="cd00200">
    <property type="entry name" value="WD40"/>
    <property type="match status" value="1"/>
</dbReference>
<comment type="caution">
    <text evidence="7">The sequence shown here is derived from an EMBL/GenBank/DDBJ whole genome shotgun (WGS) entry which is preliminary data.</text>
</comment>
<accession>A0ABV4Y0B7</accession>
<dbReference type="Pfam" id="PF00400">
    <property type="entry name" value="WD40"/>
    <property type="match status" value="6"/>
</dbReference>
<dbReference type="InterPro" id="IPR001680">
    <property type="entry name" value="WD40_rpt"/>
</dbReference>
<dbReference type="Gene3D" id="2.130.10.10">
    <property type="entry name" value="YVTN repeat-like/Quinoprotein amine dehydrogenase"/>
    <property type="match status" value="2"/>
</dbReference>
<keyword evidence="8" id="KW-1185">Reference proteome</keyword>
<feature type="compositionally biased region" description="Basic and acidic residues" evidence="4">
    <location>
        <begin position="304"/>
        <end position="324"/>
    </location>
</feature>
<evidence type="ECO:0000256" key="2">
    <source>
        <dbReference type="ARBA" id="ARBA00022737"/>
    </source>
</evidence>
<dbReference type="PANTHER" id="PTHR44019:SF8">
    <property type="entry name" value="POC1 CENTRIOLAR PROTEIN HOMOLOG"/>
    <property type="match status" value="1"/>
</dbReference>
<dbReference type="EMBL" id="JBHFNR010000252">
    <property type="protein sequence ID" value="MFB2897444.1"/>
    <property type="molecule type" value="Genomic_DNA"/>
</dbReference>
<dbReference type="PROSITE" id="PS50082">
    <property type="entry name" value="WD_REPEATS_2"/>
    <property type="match status" value="5"/>
</dbReference>
<proteinExistence type="predicted"/>
<dbReference type="Proteomes" id="UP001576784">
    <property type="component" value="Unassembled WGS sequence"/>
</dbReference>
<feature type="repeat" description="WD" evidence="3">
    <location>
        <begin position="652"/>
        <end position="684"/>
    </location>
</feature>
<dbReference type="InterPro" id="IPR019775">
    <property type="entry name" value="WD40_repeat_CS"/>
</dbReference>
<dbReference type="SUPFAM" id="SSF52129">
    <property type="entry name" value="Caspase-like"/>
    <property type="match status" value="1"/>
</dbReference>
<dbReference type="SMART" id="SM00320">
    <property type="entry name" value="WD40"/>
    <property type="match status" value="7"/>
</dbReference>
<reference evidence="7 8" key="1">
    <citation type="submission" date="2024-09" db="EMBL/GenBank/DDBJ databases">
        <title>Floridaenema gen nov. (Aerosakkonemataceae, Aerosakkonematales ord. nov., Cyanobacteria) from benthic tropical and subtropical fresh waters, with the description of four new species.</title>
        <authorList>
            <person name="Moretto J.A."/>
            <person name="Berthold D.E."/>
            <person name="Lefler F.W."/>
            <person name="Huang I.-S."/>
            <person name="Laughinghouse H. IV."/>
        </authorList>
    </citation>
    <scope>NUCLEOTIDE SEQUENCE [LARGE SCALE GENOMIC DNA]</scope>
    <source>
        <strain evidence="7 8">BLCC-F50</strain>
    </source>
</reference>
<gene>
    <name evidence="7" type="ORF">ACE1CI_31385</name>
</gene>
<dbReference type="RefSeq" id="WP_413267057.1">
    <property type="nucleotide sequence ID" value="NZ_JBHFNR010000252.1"/>
</dbReference>
<dbReference type="InterPro" id="IPR049052">
    <property type="entry name" value="nSTAND1"/>
</dbReference>
<evidence type="ECO:0000256" key="4">
    <source>
        <dbReference type="SAM" id="MobiDB-lite"/>
    </source>
</evidence>
<feature type="region of interest" description="Disordered" evidence="4">
    <location>
        <begin position="304"/>
        <end position="330"/>
    </location>
</feature>
<organism evidence="7 8">
    <name type="scientific">Floridaenema flaviceps BLCC-F50</name>
    <dbReference type="NCBI Taxonomy" id="3153642"/>
    <lineage>
        <taxon>Bacteria</taxon>
        <taxon>Bacillati</taxon>
        <taxon>Cyanobacteriota</taxon>
        <taxon>Cyanophyceae</taxon>
        <taxon>Oscillatoriophycideae</taxon>
        <taxon>Aerosakkonematales</taxon>
        <taxon>Aerosakkonemataceae</taxon>
        <taxon>Floridanema</taxon>
        <taxon>Floridanema flaviceps</taxon>
    </lineage>
</organism>
<evidence type="ECO:0000259" key="6">
    <source>
        <dbReference type="Pfam" id="PF20703"/>
    </source>
</evidence>